<dbReference type="CDD" id="cd10017">
    <property type="entry name" value="B3_DNA"/>
    <property type="match status" value="3"/>
</dbReference>
<accession>A0A9Q0HD60</accession>
<keyword evidence="9" id="KW-1185">Reference proteome</keyword>
<keyword evidence="4" id="KW-0804">Transcription</keyword>
<evidence type="ECO:0000313" key="8">
    <source>
        <dbReference type="EMBL" id="KAJ4963630.1"/>
    </source>
</evidence>
<dbReference type="InterPro" id="IPR003340">
    <property type="entry name" value="B3_DNA-bd"/>
</dbReference>
<dbReference type="PROSITE" id="PS50863">
    <property type="entry name" value="B3"/>
    <property type="match status" value="3"/>
</dbReference>
<evidence type="ECO:0000256" key="2">
    <source>
        <dbReference type="ARBA" id="ARBA00023015"/>
    </source>
</evidence>
<dbReference type="EMBL" id="JAMYWD010000008">
    <property type="protein sequence ID" value="KAJ4963630.1"/>
    <property type="molecule type" value="Genomic_DNA"/>
</dbReference>
<evidence type="ECO:0000256" key="3">
    <source>
        <dbReference type="ARBA" id="ARBA00023125"/>
    </source>
</evidence>
<dbReference type="Pfam" id="PF02362">
    <property type="entry name" value="B3"/>
    <property type="match status" value="3"/>
</dbReference>
<evidence type="ECO:0000256" key="1">
    <source>
        <dbReference type="ARBA" id="ARBA00004123"/>
    </source>
</evidence>
<feature type="compositionally biased region" description="Polar residues" evidence="6">
    <location>
        <begin position="194"/>
        <end position="209"/>
    </location>
</feature>
<dbReference type="SMART" id="SM01019">
    <property type="entry name" value="B3"/>
    <property type="match status" value="3"/>
</dbReference>
<dbReference type="Gene3D" id="2.40.330.10">
    <property type="entry name" value="DNA-binding pseudobarrel domain"/>
    <property type="match status" value="3"/>
</dbReference>
<protein>
    <recommendedName>
        <fullName evidence="7">TF-B3 domain-containing protein</fullName>
    </recommendedName>
</protein>
<name>A0A9Q0HD60_9MAGN</name>
<comment type="caution">
    <text evidence="8">The sequence shown here is derived from an EMBL/GenBank/DDBJ whole genome shotgun (WGS) entry which is preliminary data.</text>
</comment>
<evidence type="ECO:0000259" key="7">
    <source>
        <dbReference type="PROSITE" id="PS50863"/>
    </source>
</evidence>
<comment type="subcellular location">
    <subcellularLocation>
        <location evidence="1">Nucleus</location>
    </subcellularLocation>
</comment>
<evidence type="ECO:0000256" key="6">
    <source>
        <dbReference type="SAM" id="MobiDB-lite"/>
    </source>
</evidence>
<gene>
    <name evidence="8" type="ORF">NE237_023569</name>
</gene>
<evidence type="ECO:0000256" key="5">
    <source>
        <dbReference type="ARBA" id="ARBA00023242"/>
    </source>
</evidence>
<dbReference type="AlphaFoldDB" id="A0A9Q0HD60"/>
<dbReference type="GO" id="GO:0003677">
    <property type="term" value="F:DNA binding"/>
    <property type="evidence" value="ECO:0007669"/>
    <property type="project" value="UniProtKB-KW"/>
</dbReference>
<dbReference type="OrthoDB" id="623918at2759"/>
<proteinExistence type="predicted"/>
<dbReference type="GO" id="GO:0005634">
    <property type="term" value="C:nucleus"/>
    <property type="evidence" value="ECO:0007669"/>
    <property type="project" value="UniProtKB-SubCell"/>
</dbReference>
<dbReference type="SUPFAM" id="SSF101936">
    <property type="entry name" value="DNA-binding pseudobarrel domain"/>
    <property type="match status" value="3"/>
</dbReference>
<dbReference type="PANTHER" id="PTHR31920:SF37">
    <property type="entry name" value="B3 DOMAIN-CONTAINING TRANSCRIPTION FACTOR VRN1"/>
    <property type="match status" value="1"/>
</dbReference>
<evidence type="ECO:0000256" key="4">
    <source>
        <dbReference type="ARBA" id="ARBA00023163"/>
    </source>
</evidence>
<organism evidence="8 9">
    <name type="scientific">Protea cynaroides</name>
    <dbReference type="NCBI Taxonomy" id="273540"/>
    <lineage>
        <taxon>Eukaryota</taxon>
        <taxon>Viridiplantae</taxon>
        <taxon>Streptophyta</taxon>
        <taxon>Embryophyta</taxon>
        <taxon>Tracheophyta</taxon>
        <taxon>Spermatophyta</taxon>
        <taxon>Magnoliopsida</taxon>
        <taxon>Proteales</taxon>
        <taxon>Proteaceae</taxon>
        <taxon>Protea</taxon>
    </lineage>
</organism>
<sequence length="476" mass="54297">MPSCRRGASRPKSQARKARFFKVILPSTISDGQLEIPVEFVRKFGEELSDSAVLKVPNGKEWAVDLKKNDGIVWFHNDVWQRFIEYYNISVWYFIVFRYYGDSKFLAIILNHNGCEIKYPLQESHLQDKCLMIKNEEREEEYIQPRVKKQGKSSSTYSGGPASKPDCLAQKKRKRKETVGKGTMPNAVGEEVTKNNQQTAQRSGSPPSQQCLANEYEWAALRKRRPVTEKERKGAISAAQSFKTTNPSFMVIMKPSYLRKGLNVPLVFAREHFTDGAHSVKLRLPNGRTWCVRFFLCSNIKALLSGGWNAFARENVLLEGDCCVFEVLKKKEIEMKVSIFRVVDDWVPLVGSVTAKMRNQVIFKENKATQAAREFKSEYPFYTAYIRQSYVKSCLMIIKADFIRAHLTNEVETVTLQDSDGTKWSVKCIIKDGQGKLGGGWAEFASKKNIEQGDVCAFELIEKMGIVLKVTIFKSH</sequence>
<feature type="domain" description="TF-B3" evidence="7">
    <location>
        <begin position="19"/>
        <end position="113"/>
    </location>
</feature>
<evidence type="ECO:0000313" key="9">
    <source>
        <dbReference type="Proteomes" id="UP001141806"/>
    </source>
</evidence>
<feature type="region of interest" description="Disordered" evidence="6">
    <location>
        <begin position="142"/>
        <end position="209"/>
    </location>
</feature>
<keyword evidence="2" id="KW-0805">Transcription regulation</keyword>
<keyword evidence="5" id="KW-0539">Nucleus</keyword>
<dbReference type="PANTHER" id="PTHR31920">
    <property type="entry name" value="B3 DOMAIN-CONTAINING"/>
    <property type="match status" value="1"/>
</dbReference>
<feature type="domain" description="TF-B3" evidence="7">
    <location>
        <begin position="247"/>
        <end position="343"/>
    </location>
</feature>
<feature type="domain" description="TF-B3" evidence="7">
    <location>
        <begin position="381"/>
        <end position="476"/>
    </location>
</feature>
<dbReference type="InterPro" id="IPR050655">
    <property type="entry name" value="Plant_B3_domain"/>
</dbReference>
<dbReference type="InterPro" id="IPR015300">
    <property type="entry name" value="DNA-bd_pseudobarrel_sf"/>
</dbReference>
<keyword evidence="3" id="KW-0238">DNA-binding</keyword>
<dbReference type="Proteomes" id="UP001141806">
    <property type="component" value="Unassembled WGS sequence"/>
</dbReference>
<reference evidence="8" key="1">
    <citation type="journal article" date="2023" name="Plant J.">
        <title>The genome of the king protea, Protea cynaroides.</title>
        <authorList>
            <person name="Chang J."/>
            <person name="Duong T.A."/>
            <person name="Schoeman C."/>
            <person name="Ma X."/>
            <person name="Roodt D."/>
            <person name="Barker N."/>
            <person name="Li Z."/>
            <person name="Van de Peer Y."/>
            <person name="Mizrachi E."/>
        </authorList>
    </citation>
    <scope>NUCLEOTIDE SEQUENCE</scope>
    <source>
        <tissue evidence="8">Young leaves</tissue>
    </source>
</reference>